<dbReference type="AlphaFoldDB" id="A0A5N6N8Y0"/>
<dbReference type="EMBL" id="SZYD01000013">
    <property type="protein sequence ID" value="KAD4386150.1"/>
    <property type="molecule type" value="Genomic_DNA"/>
</dbReference>
<protein>
    <submittedName>
        <fullName evidence="1">Uncharacterized protein</fullName>
    </submittedName>
</protein>
<reference evidence="1 2" key="1">
    <citation type="submission" date="2019-05" db="EMBL/GenBank/DDBJ databases">
        <title>Mikania micrantha, genome provides insights into the molecular mechanism of rapid growth.</title>
        <authorList>
            <person name="Liu B."/>
        </authorList>
    </citation>
    <scope>NUCLEOTIDE SEQUENCE [LARGE SCALE GENOMIC DNA]</scope>
    <source>
        <strain evidence="1">NLD-2019</strain>
        <tissue evidence="1">Leaf</tissue>
    </source>
</reference>
<comment type="caution">
    <text evidence="1">The sequence shown here is derived from an EMBL/GenBank/DDBJ whole genome shotgun (WGS) entry which is preliminary data.</text>
</comment>
<keyword evidence="2" id="KW-1185">Reference proteome</keyword>
<evidence type="ECO:0000313" key="1">
    <source>
        <dbReference type="EMBL" id="KAD4386150.1"/>
    </source>
</evidence>
<name>A0A5N6N8Y0_9ASTR</name>
<sequence>MTNVGERIEPQYTYTAQLGSGEPKPIAVRDGHPIGLSRYAKLERDNLNSPKTIAIRDGRSTSTIAVRGVFREQNDYFNHRGSIEDLKCKKTLEGHLAHPTTCATLLGRFQKILRPSSCCVVDHLVGS</sequence>
<evidence type="ECO:0000313" key="2">
    <source>
        <dbReference type="Proteomes" id="UP000326396"/>
    </source>
</evidence>
<organism evidence="1 2">
    <name type="scientific">Mikania micrantha</name>
    <name type="common">bitter vine</name>
    <dbReference type="NCBI Taxonomy" id="192012"/>
    <lineage>
        <taxon>Eukaryota</taxon>
        <taxon>Viridiplantae</taxon>
        <taxon>Streptophyta</taxon>
        <taxon>Embryophyta</taxon>
        <taxon>Tracheophyta</taxon>
        <taxon>Spermatophyta</taxon>
        <taxon>Magnoliopsida</taxon>
        <taxon>eudicotyledons</taxon>
        <taxon>Gunneridae</taxon>
        <taxon>Pentapetalae</taxon>
        <taxon>asterids</taxon>
        <taxon>campanulids</taxon>
        <taxon>Asterales</taxon>
        <taxon>Asteraceae</taxon>
        <taxon>Asteroideae</taxon>
        <taxon>Heliantheae alliance</taxon>
        <taxon>Eupatorieae</taxon>
        <taxon>Mikania</taxon>
    </lineage>
</organism>
<accession>A0A5N6N8Y0</accession>
<gene>
    <name evidence="1" type="ORF">E3N88_26319</name>
</gene>
<dbReference type="Proteomes" id="UP000326396">
    <property type="component" value="Linkage Group LG3"/>
</dbReference>
<proteinExistence type="predicted"/>